<gene>
    <name evidence="1" type="ORF">HZT40_04015</name>
</gene>
<dbReference type="EMBL" id="CP059265">
    <property type="protein sequence ID" value="QLQ30906.1"/>
    <property type="molecule type" value="Genomic_DNA"/>
</dbReference>
<reference evidence="1" key="1">
    <citation type="submission" date="2020-06" db="EMBL/GenBank/DDBJ databases">
        <title>Analysis procedures for assessing recovery of high quality, complete, closed genomes from Nanopore long read metagenome sequencing.</title>
        <authorList>
            <person name="Bessarab I."/>
            <person name="Arumugam K."/>
            <person name="Haryono M."/>
            <person name="Liu X."/>
            <person name="Roy S."/>
            <person name="Zuniga-Montanez R.E."/>
            <person name="Qiu G."/>
            <person name="Drautz-Moses D.I."/>
            <person name="Law Y.Y."/>
            <person name="Wuertz S."/>
            <person name="Lauro F.M."/>
            <person name="Huson D.H."/>
            <person name="Williams R.B."/>
        </authorList>
    </citation>
    <scope>NUCLEOTIDE SEQUENCE [LARGE SCALE GENOMIC DNA]</scope>
    <source>
        <strain evidence="1">SSD2</strain>
    </source>
</reference>
<dbReference type="Proteomes" id="UP000510621">
    <property type="component" value="Chromosome"/>
</dbReference>
<proteinExistence type="predicted"/>
<evidence type="ECO:0000313" key="1">
    <source>
        <dbReference type="EMBL" id="QLQ30906.1"/>
    </source>
</evidence>
<sequence length="155" mass="17745">MFLDNLMTGCIVGNATKLDLYGETCDSFRSSKTTVAARLKTQKFPNVELFIDYKCSVFHNFPKWEEVMLMRLIGKEKLMPLQNSDEEVQQWISTWVSEVISASWEYECVLLQRYPNVMVRGSNMYSFKVASSKFEVGVKIAFAQGIVLINSLSKT</sequence>
<organism evidence="1 2">
    <name type="scientific">Candidatus Thiothrix singaporensis</name>
    <dbReference type="NCBI Taxonomy" id="2799669"/>
    <lineage>
        <taxon>Bacteria</taxon>
        <taxon>Pseudomonadati</taxon>
        <taxon>Pseudomonadota</taxon>
        <taxon>Gammaproteobacteria</taxon>
        <taxon>Thiotrichales</taxon>
        <taxon>Thiotrichaceae</taxon>
        <taxon>Thiothrix</taxon>
    </lineage>
</organism>
<keyword evidence="2" id="KW-1185">Reference proteome</keyword>
<dbReference type="AlphaFoldDB" id="A0A7L6AP71"/>
<dbReference type="KEGG" id="this:HZT40_04015"/>
<accession>A0A7L6AP71</accession>
<name>A0A7L6AP71_9GAMM</name>
<evidence type="ECO:0000313" key="2">
    <source>
        <dbReference type="Proteomes" id="UP000510621"/>
    </source>
</evidence>
<protein>
    <submittedName>
        <fullName evidence="1">Uncharacterized protein</fullName>
    </submittedName>
</protein>